<sequence>MTEVISFGALAAIAAMSFATLLTRLSGHWMMGRVTLTPRIRRMLEALPGSVVAALVMPVMVKEGLPATLAMIVVAVLMIWRRNEFVALACGIAVAAGLRAVY</sequence>
<dbReference type="Proteomes" id="UP000194137">
    <property type="component" value="Chromosome"/>
</dbReference>
<dbReference type="RefSeq" id="WP_086086745.1">
    <property type="nucleotide sequence ID" value="NZ_CP021112.1"/>
</dbReference>
<dbReference type="KEGG" id="psin:CAK95_03900"/>
<reference evidence="1 2" key="1">
    <citation type="submission" date="2017-05" db="EMBL/GenBank/DDBJ databases">
        <title>Full genome sequence of Pseudorhodoplanes sinuspersici.</title>
        <authorList>
            <person name="Dastgheib S.M.M."/>
            <person name="Shavandi M."/>
            <person name="Tirandaz H."/>
        </authorList>
    </citation>
    <scope>NUCLEOTIDE SEQUENCE [LARGE SCALE GENOMIC DNA]</scope>
    <source>
        <strain evidence="1 2">RIPI110</strain>
    </source>
</reference>
<organism evidence="1 2">
    <name type="scientific">Pseudorhodoplanes sinuspersici</name>
    <dbReference type="NCBI Taxonomy" id="1235591"/>
    <lineage>
        <taxon>Bacteria</taxon>
        <taxon>Pseudomonadati</taxon>
        <taxon>Pseudomonadota</taxon>
        <taxon>Alphaproteobacteria</taxon>
        <taxon>Hyphomicrobiales</taxon>
        <taxon>Pseudorhodoplanes</taxon>
    </lineage>
</organism>
<evidence type="ECO:0000313" key="1">
    <source>
        <dbReference type="EMBL" id="ARP98325.1"/>
    </source>
</evidence>
<dbReference type="OrthoDB" id="7679326at2"/>
<name>A0A1W6ZM17_9HYPH</name>
<dbReference type="Pfam" id="PF05437">
    <property type="entry name" value="AzlD"/>
    <property type="match status" value="1"/>
</dbReference>
<proteinExistence type="predicted"/>
<dbReference type="EMBL" id="CP021112">
    <property type="protein sequence ID" value="ARP98325.1"/>
    <property type="molecule type" value="Genomic_DNA"/>
</dbReference>
<dbReference type="AlphaFoldDB" id="A0A1W6ZM17"/>
<evidence type="ECO:0000313" key="2">
    <source>
        <dbReference type="Proteomes" id="UP000194137"/>
    </source>
</evidence>
<keyword evidence="2" id="KW-1185">Reference proteome</keyword>
<accession>A0A1W6ZM17</accession>
<dbReference type="InterPro" id="IPR008407">
    <property type="entry name" value="Brnchd-chn_aa_trnsp_AzlD"/>
</dbReference>
<gene>
    <name evidence="1" type="ORF">CAK95_03900</name>
</gene>
<protein>
    <submittedName>
        <fullName evidence="1">Uncharacterized protein</fullName>
    </submittedName>
</protein>
<dbReference type="STRING" id="1235591.CAK95_03900"/>